<keyword evidence="2" id="KW-1185">Reference proteome</keyword>
<reference evidence="1" key="1">
    <citation type="submission" date="2023-10" db="EMBL/GenBank/DDBJ databases">
        <authorList>
            <person name="Chen Y."/>
            <person name="Shah S."/>
            <person name="Dougan E. K."/>
            <person name="Thang M."/>
            <person name="Chan C."/>
        </authorList>
    </citation>
    <scope>NUCLEOTIDE SEQUENCE [LARGE SCALE GENOMIC DNA]</scope>
</reference>
<name>A0ABN9QYA8_9DINO</name>
<proteinExistence type="predicted"/>
<accession>A0ABN9QYA8</accession>
<sequence length="512" mass="55229">MLHAFFRKKELVEYIFHESSLIDKAMQTDMAALKTPLSIVQKFATSGVDGSVASHRASDSGGGADGVDALFALKVAEYRSGVDAKAEATIDVAWPAWPGAFDDETADLALQEMRSSAPGFLWHAYLNETSQQVGANYRAFVAACASGPIPAAPELDQNFGLLGVSESGEEQKEELQMFQEEQLKQLRRKTVKFVSLPAVGAASGAEYAMPQMQSAWETLSLGRRFGGKTGDVRAFILSAELSPPNLAKQGAKARLSEQMQCDEAKFKRVIEFSMQKRGKDDITILLDGRSRANRRAIESSEETQTGGPRAFVERWFAHARPTEKEGPRAAARASSYTINNKEMAHFSPPLKGPRKVAHLSEFNARGETSSAAATYSGIHAKTSILEAASCAALDVKLARLQGGIDEKGHPFSRSEAKPLSFWQAIMEHHKVTHIVDFTAGPGALAAAASGEMECEGIACDDALRGRLDSIVDRRVAHKAGREEGCAGQLGGDADFAQKASKYISGTTMAARR</sequence>
<evidence type="ECO:0000313" key="1">
    <source>
        <dbReference type="EMBL" id="CAK0810221.1"/>
    </source>
</evidence>
<feature type="non-terminal residue" evidence="1">
    <location>
        <position position="512"/>
    </location>
</feature>
<evidence type="ECO:0000313" key="2">
    <source>
        <dbReference type="Proteomes" id="UP001189429"/>
    </source>
</evidence>
<comment type="caution">
    <text evidence="1">The sequence shown here is derived from an EMBL/GenBank/DDBJ whole genome shotgun (WGS) entry which is preliminary data.</text>
</comment>
<protein>
    <submittedName>
        <fullName evidence="1">Uncharacterized protein</fullName>
    </submittedName>
</protein>
<dbReference type="Proteomes" id="UP001189429">
    <property type="component" value="Unassembled WGS sequence"/>
</dbReference>
<dbReference type="EMBL" id="CAUYUJ010004595">
    <property type="protein sequence ID" value="CAK0810221.1"/>
    <property type="molecule type" value="Genomic_DNA"/>
</dbReference>
<organism evidence="1 2">
    <name type="scientific">Prorocentrum cordatum</name>
    <dbReference type="NCBI Taxonomy" id="2364126"/>
    <lineage>
        <taxon>Eukaryota</taxon>
        <taxon>Sar</taxon>
        <taxon>Alveolata</taxon>
        <taxon>Dinophyceae</taxon>
        <taxon>Prorocentrales</taxon>
        <taxon>Prorocentraceae</taxon>
        <taxon>Prorocentrum</taxon>
    </lineage>
</organism>
<gene>
    <name evidence="1" type="ORF">PCOR1329_LOCUS15246</name>
</gene>